<keyword evidence="1" id="KW-0812">Transmembrane</keyword>
<keyword evidence="1" id="KW-1133">Transmembrane helix</keyword>
<comment type="caution">
    <text evidence="2">The sequence shown here is derived from an EMBL/GenBank/DDBJ whole genome shotgun (WGS) entry which is preliminary data.</text>
</comment>
<dbReference type="Proteomes" id="UP000265354">
    <property type="component" value="Unassembled WGS sequence"/>
</dbReference>
<evidence type="ECO:0000313" key="3">
    <source>
        <dbReference type="Proteomes" id="UP000265354"/>
    </source>
</evidence>
<proteinExistence type="predicted"/>
<evidence type="ECO:0000313" key="2">
    <source>
        <dbReference type="EMBL" id="GBQ01876.1"/>
    </source>
</evidence>
<sequence length="108" mass="11363">MTGRMTLRVSYDGGPTYGPVREVQVEPRNAVILGSPTKQPAVRVPSVHRPQFVACQCSPSRGGGAEGDVIRGLGHWVLRHFGRYAGPLCLAAILGGCALVLAGTLVAR</sequence>
<dbReference type="EMBL" id="BGZL01000008">
    <property type="protein sequence ID" value="GBQ01876.1"/>
    <property type="molecule type" value="Genomic_DNA"/>
</dbReference>
<name>A0A388SZW6_9ACTN</name>
<gene>
    <name evidence="2" type="ORF">SSP531S_33250</name>
</gene>
<evidence type="ECO:0000256" key="1">
    <source>
        <dbReference type="SAM" id="Phobius"/>
    </source>
</evidence>
<keyword evidence="1" id="KW-0472">Membrane</keyword>
<protein>
    <submittedName>
        <fullName evidence="2">Uncharacterized protein</fullName>
    </submittedName>
</protein>
<accession>A0A388SZW6</accession>
<reference evidence="2 3" key="1">
    <citation type="submission" date="2018-07" db="EMBL/GenBank/DDBJ databases">
        <title>Whole Genome Shotgun Sequence of Streptomyces spongiicola strain 531S.</title>
        <authorList>
            <person name="Dohra H."/>
            <person name="Kodani S."/>
        </authorList>
    </citation>
    <scope>NUCLEOTIDE SEQUENCE [LARGE SCALE GENOMIC DNA]</scope>
    <source>
        <strain evidence="2 3">531S</strain>
    </source>
</reference>
<dbReference type="AlphaFoldDB" id="A0A388SZW6"/>
<organism evidence="2 3">
    <name type="scientific">Streptomyces spongiicola</name>
    <dbReference type="NCBI Taxonomy" id="1690221"/>
    <lineage>
        <taxon>Bacteria</taxon>
        <taxon>Bacillati</taxon>
        <taxon>Actinomycetota</taxon>
        <taxon>Actinomycetes</taxon>
        <taxon>Kitasatosporales</taxon>
        <taxon>Streptomycetaceae</taxon>
        <taxon>Streptomyces</taxon>
    </lineage>
</organism>
<feature type="transmembrane region" description="Helical" evidence="1">
    <location>
        <begin position="84"/>
        <end position="107"/>
    </location>
</feature>